<sequence length="310" mass="34160">MKNLLIIFFAASLLISCKEESSGTTTTTSTDSQEETMTAGSLTLYVDTTAQPIIEDVLAVFSSIYDKAHIKQVNRNENDVVNALIKDSARVAVLARPLTEKEEQNFTKLGIKPKVTFFATDALALITNKTSTDTVVNLQEIYKVLQGKKSATVKKLIFDNSNSGTVQLLLKEAGVTKIATTDVYSLKDTEAVFKYVQENPGSIGIIGVNWLVQPPTAWEKYVENVRVMGVDNVKVDKGQKKYYKPSQSNIAGGLYPLTRKLYVLNYQGKNGLGMGFATYITDESGQRIILKSGLVPAVMPTREIEIRNEL</sequence>
<dbReference type="InterPro" id="IPR050811">
    <property type="entry name" value="Phosphate_ABC_transporter"/>
</dbReference>
<evidence type="ECO:0000313" key="3">
    <source>
        <dbReference type="EMBL" id="TRW22078.1"/>
    </source>
</evidence>
<reference evidence="3 4" key="1">
    <citation type="submission" date="2019-07" db="EMBL/GenBank/DDBJ databases">
        <title>Flavobacterium sp. nov., isolated from glacier ice.</title>
        <authorList>
            <person name="Liu Q."/>
            <person name="Xin Y.-H."/>
        </authorList>
    </citation>
    <scope>NUCLEOTIDE SEQUENCE [LARGE SCALE GENOMIC DNA]</scope>
    <source>
        <strain evidence="3 4">ZT4R6</strain>
    </source>
</reference>
<dbReference type="EMBL" id="VJVZ01000015">
    <property type="protein sequence ID" value="TRW22078.1"/>
    <property type="molecule type" value="Genomic_DNA"/>
</dbReference>
<dbReference type="PANTHER" id="PTHR30570">
    <property type="entry name" value="PERIPLASMIC PHOSPHATE BINDING COMPONENT OF PHOSPHATE ABC TRANSPORTER"/>
    <property type="match status" value="1"/>
</dbReference>
<proteinExistence type="predicted"/>
<gene>
    <name evidence="3" type="ORF">FMM05_19205</name>
</gene>
<dbReference type="PANTHER" id="PTHR30570:SF1">
    <property type="entry name" value="PHOSPHATE-BINDING PROTEIN PSTS"/>
    <property type="match status" value="1"/>
</dbReference>
<dbReference type="Proteomes" id="UP000320643">
    <property type="component" value="Unassembled WGS sequence"/>
</dbReference>
<dbReference type="Pfam" id="PF12849">
    <property type="entry name" value="PBP_like_2"/>
    <property type="match status" value="1"/>
</dbReference>
<dbReference type="AlphaFoldDB" id="A0A552UV08"/>
<organism evidence="3 4">
    <name type="scientific">Flavobacterium zepuense</name>
    <dbReference type="NCBI Taxonomy" id="2593302"/>
    <lineage>
        <taxon>Bacteria</taxon>
        <taxon>Pseudomonadati</taxon>
        <taxon>Bacteroidota</taxon>
        <taxon>Flavobacteriia</taxon>
        <taxon>Flavobacteriales</taxon>
        <taxon>Flavobacteriaceae</taxon>
        <taxon>Flavobacterium</taxon>
    </lineage>
</organism>
<dbReference type="Gene3D" id="3.40.190.10">
    <property type="entry name" value="Periplasmic binding protein-like II"/>
    <property type="match status" value="2"/>
</dbReference>
<name>A0A552UV08_9FLAO</name>
<keyword evidence="4" id="KW-1185">Reference proteome</keyword>
<dbReference type="RefSeq" id="WP_143375044.1">
    <property type="nucleotide sequence ID" value="NZ_VJVZ01000015.1"/>
</dbReference>
<dbReference type="SUPFAM" id="SSF53850">
    <property type="entry name" value="Periplasmic binding protein-like II"/>
    <property type="match status" value="1"/>
</dbReference>
<evidence type="ECO:0000259" key="2">
    <source>
        <dbReference type="Pfam" id="PF12849"/>
    </source>
</evidence>
<comment type="caution">
    <text evidence="3">The sequence shown here is derived from an EMBL/GenBank/DDBJ whole genome shotgun (WGS) entry which is preliminary data.</text>
</comment>
<evidence type="ECO:0000256" key="1">
    <source>
        <dbReference type="ARBA" id="ARBA00022729"/>
    </source>
</evidence>
<feature type="domain" description="PBP" evidence="2">
    <location>
        <begin position="32"/>
        <end position="283"/>
    </location>
</feature>
<protein>
    <submittedName>
        <fullName evidence="3">Phosphate ABC transporter substrate-binding protein</fullName>
    </submittedName>
</protein>
<dbReference type="InterPro" id="IPR024370">
    <property type="entry name" value="PBP_domain"/>
</dbReference>
<dbReference type="OrthoDB" id="1450880at2"/>
<evidence type="ECO:0000313" key="4">
    <source>
        <dbReference type="Proteomes" id="UP000320643"/>
    </source>
</evidence>
<accession>A0A552UV08</accession>
<keyword evidence="1" id="KW-0732">Signal</keyword>
<dbReference type="PROSITE" id="PS51257">
    <property type="entry name" value="PROKAR_LIPOPROTEIN"/>
    <property type="match status" value="1"/>
</dbReference>